<comment type="subcellular location">
    <subcellularLocation>
        <location evidence="2">Cytoplasm</location>
        <location evidence="2">Cytoskeleton</location>
    </subcellularLocation>
    <subcellularLocation>
        <location evidence="3">Cytoplasm</location>
        <location evidence="3">Cytosol</location>
    </subcellularLocation>
    <subcellularLocation>
        <location evidence="1">Nucleus</location>
    </subcellularLocation>
</comment>
<evidence type="ECO:0000256" key="2">
    <source>
        <dbReference type="ARBA" id="ARBA00004245"/>
    </source>
</evidence>
<dbReference type="FunFam" id="3.40.50.720:FF:001161">
    <property type="entry name" value="Glyceraldehyde-3-phosphate dehydrogenase"/>
    <property type="match status" value="1"/>
</dbReference>
<evidence type="ECO:0000256" key="10">
    <source>
        <dbReference type="ARBA" id="ARBA00022799"/>
    </source>
</evidence>
<dbReference type="InterPro" id="IPR020831">
    <property type="entry name" value="GlycerAld/Erythrose_P_DH"/>
</dbReference>
<evidence type="ECO:0000256" key="9">
    <source>
        <dbReference type="ARBA" id="ARBA00022703"/>
    </source>
</evidence>
<dbReference type="PANTHER" id="PTHR10836:SF111">
    <property type="entry name" value="GLYCERALDEHYDE-3-PHOSPHATE DEHYDROGENASE"/>
    <property type="match status" value="1"/>
</dbReference>
<dbReference type="InterPro" id="IPR020830">
    <property type="entry name" value="GlycerAld_3-P_DH_AS"/>
</dbReference>
<evidence type="ECO:0000313" key="26">
    <source>
        <dbReference type="EMBL" id="KAK7804496.1"/>
    </source>
</evidence>
<feature type="binding site" evidence="22">
    <location>
        <position position="276"/>
    </location>
    <ligand>
        <name>NAD(+)</name>
        <dbReference type="ChEBI" id="CHEBI:57540"/>
    </ligand>
</feature>
<dbReference type="Pfam" id="PF00044">
    <property type="entry name" value="Gp_dh_N"/>
    <property type="match status" value="1"/>
</dbReference>
<dbReference type="EMBL" id="JBBHLL010000376">
    <property type="protein sequence ID" value="KAK7804496.1"/>
    <property type="molecule type" value="Genomic_DNA"/>
</dbReference>
<feature type="binding site" evidence="22">
    <location>
        <position position="83"/>
    </location>
    <ligand>
        <name>NAD(+)</name>
        <dbReference type="ChEBI" id="CHEBI:57540"/>
    </ligand>
</feature>
<dbReference type="Proteomes" id="UP001488838">
    <property type="component" value="Unassembled WGS sequence"/>
</dbReference>
<dbReference type="PANTHER" id="PTHR10836">
    <property type="entry name" value="GLYCERALDEHYDE 3-PHOSPHATE DEHYDROGENASE"/>
    <property type="match status" value="1"/>
</dbReference>
<dbReference type="GO" id="GO:0016740">
    <property type="term" value="F:transferase activity"/>
    <property type="evidence" value="ECO:0007669"/>
    <property type="project" value="UniProtKB-KW"/>
</dbReference>
<dbReference type="GO" id="GO:0005634">
    <property type="term" value="C:nucleus"/>
    <property type="evidence" value="ECO:0007669"/>
    <property type="project" value="UniProtKB-SubCell"/>
</dbReference>
<comment type="catalytic activity">
    <reaction evidence="19">
        <text>D-glyceraldehyde 3-phosphate + phosphate + NAD(+) = (2R)-3-phospho-glyceroyl phosphate + NADH + H(+)</text>
        <dbReference type="Rhea" id="RHEA:10300"/>
        <dbReference type="ChEBI" id="CHEBI:15378"/>
        <dbReference type="ChEBI" id="CHEBI:43474"/>
        <dbReference type="ChEBI" id="CHEBI:57540"/>
        <dbReference type="ChEBI" id="CHEBI:57604"/>
        <dbReference type="ChEBI" id="CHEBI:57945"/>
        <dbReference type="ChEBI" id="CHEBI:59776"/>
        <dbReference type="EC" id="1.2.1.12"/>
    </reaction>
</comment>
<evidence type="ECO:0000256" key="17">
    <source>
        <dbReference type="ARBA" id="ARBA00031890"/>
    </source>
</evidence>
<reference evidence="26 27" key="1">
    <citation type="journal article" date="2023" name="bioRxiv">
        <title>Conserved and derived expression patterns and positive selection on dental genes reveal complex evolutionary context of ever-growing rodent molars.</title>
        <authorList>
            <person name="Calamari Z.T."/>
            <person name="Song A."/>
            <person name="Cohen E."/>
            <person name="Akter M."/>
            <person name="Roy R.D."/>
            <person name="Hallikas O."/>
            <person name="Christensen M.M."/>
            <person name="Li P."/>
            <person name="Marangoni P."/>
            <person name="Jernvall J."/>
            <person name="Klein O.D."/>
        </authorList>
    </citation>
    <scope>NUCLEOTIDE SEQUENCE [LARGE SCALE GENOMIC DNA]</scope>
    <source>
        <strain evidence="26">V071</strain>
    </source>
</reference>
<name>A0AAW0HQW3_MYOGA</name>
<evidence type="ECO:0000256" key="24">
    <source>
        <dbReference type="RuleBase" id="RU000397"/>
    </source>
</evidence>
<sequence>MARGELELVGVNRFGRIGRLVTRDAFTSGKVDVVAINDPFIDLNYMVCMFQYDSTHGKFKGTVKAENGKLVINRKAITIFQERDPANIKWGDAGAEYVVESTSVFTTMEKVGAHLKGGAKRVIISAPSADAPMFVMGVNHDKYNNSLKIVNNASCTTNCLAPLAKVIHDNFGIVEGLMTTVHAITATQKTVDGPSGKLCVSIVDLTCRLEKAAKYDDIKKVVKQASKGPLKGILGYTEDQVVSCDFNSDSHSSTFVAGVGIALNDNFVKLISWYDNEFGYSNRVVDLMAYMASKE</sequence>
<evidence type="ECO:0000256" key="3">
    <source>
        <dbReference type="ARBA" id="ARBA00004514"/>
    </source>
</evidence>
<keyword evidence="8" id="KW-0808">Transferase</keyword>
<comment type="catalytic activity">
    <reaction evidence="20">
        <text>S-nitroso-L-cysteinyl-[GAPDH] + L-cysteinyl-[protein] = L-cysteinyl-[GAPDH] + S-nitroso-L-cysteinyl-[protein]</text>
        <dbReference type="Rhea" id="RHEA:66684"/>
        <dbReference type="Rhea" id="RHEA-COMP:10131"/>
        <dbReference type="Rhea" id="RHEA-COMP:17089"/>
        <dbReference type="Rhea" id="RHEA-COMP:17090"/>
        <dbReference type="Rhea" id="RHEA-COMP:17091"/>
        <dbReference type="ChEBI" id="CHEBI:29950"/>
        <dbReference type="ChEBI" id="CHEBI:149494"/>
    </reaction>
    <physiologicalReaction direction="left-to-right" evidence="20">
        <dbReference type="Rhea" id="RHEA:66685"/>
    </physiologicalReaction>
</comment>
<dbReference type="SUPFAM" id="SSF55347">
    <property type="entry name" value="Glyceraldehyde-3-phosphate dehydrogenase-like, C-terminal domain"/>
    <property type="match status" value="1"/>
</dbReference>
<dbReference type="GO" id="GO:0005829">
    <property type="term" value="C:cytosol"/>
    <property type="evidence" value="ECO:0007669"/>
    <property type="project" value="UniProtKB-SubCell"/>
</dbReference>
<evidence type="ECO:0000256" key="7">
    <source>
        <dbReference type="ARBA" id="ARBA00022490"/>
    </source>
</evidence>
<comment type="caution">
    <text evidence="26">The sequence shown here is derived from an EMBL/GenBank/DDBJ whole genome shotgun (WGS) entry which is preliminary data.</text>
</comment>
<dbReference type="GO" id="GO:0006915">
    <property type="term" value="P:apoptotic process"/>
    <property type="evidence" value="ECO:0007669"/>
    <property type="project" value="UniProtKB-KW"/>
</dbReference>
<dbReference type="PRINTS" id="PR00078">
    <property type="entry name" value="G3PDHDRGNASE"/>
</dbReference>
<feature type="binding site" evidence="22">
    <location>
        <position position="125"/>
    </location>
    <ligand>
        <name>NAD(+)</name>
        <dbReference type="ChEBI" id="CHEBI:57540"/>
    </ligand>
</feature>
<dbReference type="Gene3D" id="3.30.360.10">
    <property type="entry name" value="Dihydrodipicolinate Reductase, domain 2"/>
    <property type="match status" value="2"/>
</dbReference>
<evidence type="ECO:0000256" key="4">
    <source>
        <dbReference type="ARBA" id="ARBA00004869"/>
    </source>
</evidence>
<dbReference type="GO" id="GO:0005856">
    <property type="term" value="C:cytoskeleton"/>
    <property type="evidence" value="ECO:0007669"/>
    <property type="project" value="UniProtKB-SubCell"/>
</dbReference>
<evidence type="ECO:0000256" key="12">
    <source>
        <dbReference type="ARBA" id="ARBA00023002"/>
    </source>
</evidence>
<keyword evidence="11" id="KW-0810">Translation regulation</keyword>
<dbReference type="SUPFAM" id="SSF51735">
    <property type="entry name" value="NAD(P)-binding Rossmann-fold domains"/>
    <property type="match status" value="1"/>
</dbReference>
<evidence type="ECO:0000256" key="15">
    <source>
        <dbReference type="ARBA" id="ARBA00023212"/>
    </source>
</evidence>
<feature type="binding site" evidence="22">
    <location>
        <position position="38"/>
    </location>
    <ligand>
        <name>NAD(+)</name>
        <dbReference type="ChEBI" id="CHEBI:57540"/>
    </ligand>
</feature>
<dbReference type="GO" id="GO:0006096">
    <property type="term" value="P:glycolytic process"/>
    <property type="evidence" value="ECO:0007669"/>
    <property type="project" value="UniProtKB-KW"/>
</dbReference>
<dbReference type="InterPro" id="IPR020828">
    <property type="entry name" value="GlycerAld_3-P_DH_NAD(P)-bd"/>
</dbReference>
<dbReference type="PIRSF" id="PIRSF000149">
    <property type="entry name" value="GAP_DH"/>
    <property type="match status" value="1"/>
</dbReference>
<evidence type="ECO:0000256" key="16">
    <source>
        <dbReference type="ARBA" id="ARBA00023242"/>
    </source>
</evidence>
<dbReference type="Pfam" id="PF02800">
    <property type="entry name" value="Gp_dh_C"/>
    <property type="match status" value="2"/>
</dbReference>
<evidence type="ECO:0000256" key="18">
    <source>
        <dbReference type="ARBA" id="ARBA00046997"/>
    </source>
</evidence>
<evidence type="ECO:0000256" key="5">
    <source>
        <dbReference type="ARBA" id="ARBA00007406"/>
    </source>
</evidence>
<dbReference type="PROSITE" id="PS00071">
    <property type="entry name" value="GAPDH"/>
    <property type="match status" value="1"/>
</dbReference>
<keyword evidence="22" id="KW-0547">Nucleotide-binding</keyword>
<gene>
    <name evidence="26" type="ORF">U0070_013442</name>
</gene>
<keyword evidence="16" id="KW-0539">Nucleus</keyword>
<dbReference type="FunFam" id="3.40.50.720:FF:000636">
    <property type="entry name" value="Glyceraldehyde-3-phosphate dehydrogenase 2, cytosolic"/>
    <property type="match status" value="1"/>
</dbReference>
<evidence type="ECO:0000256" key="11">
    <source>
        <dbReference type="ARBA" id="ARBA00022845"/>
    </source>
</evidence>
<evidence type="ECO:0000256" key="21">
    <source>
        <dbReference type="PIRSR" id="PIRSR000149-1"/>
    </source>
</evidence>
<dbReference type="InterPro" id="IPR036291">
    <property type="entry name" value="NAD(P)-bd_dom_sf"/>
</dbReference>
<dbReference type="CDD" id="cd05214">
    <property type="entry name" value="GAPDH_I_N"/>
    <property type="match status" value="1"/>
</dbReference>
<keyword evidence="13 22" id="KW-0520">NAD</keyword>
<keyword evidence="9" id="KW-0053">Apoptosis</keyword>
<feature type="domain" description="Glyceraldehyde 3-phosphate dehydrogenase NAD(P) binding" evidence="25">
    <location>
        <begin position="9"/>
        <end position="155"/>
    </location>
</feature>
<dbReference type="EC" id="1.2.1.12" evidence="6"/>
<dbReference type="GO" id="GO:0006417">
    <property type="term" value="P:regulation of translation"/>
    <property type="evidence" value="ECO:0007669"/>
    <property type="project" value="UniProtKB-KW"/>
</dbReference>
<dbReference type="Gene3D" id="3.40.50.720">
    <property type="entry name" value="NAD(P)-binding Rossmann-like Domain"/>
    <property type="match status" value="2"/>
</dbReference>
<evidence type="ECO:0000256" key="14">
    <source>
        <dbReference type="ARBA" id="ARBA00023152"/>
    </source>
</evidence>
<dbReference type="GO" id="GO:0004365">
    <property type="term" value="F:glyceraldehyde-3-phosphate dehydrogenase (NAD+) (phosphorylating) activity"/>
    <property type="evidence" value="ECO:0007669"/>
    <property type="project" value="UniProtKB-EC"/>
</dbReference>
<feature type="binding site" evidence="22">
    <location>
        <begin position="16"/>
        <end position="17"/>
    </location>
    <ligand>
        <name>NAD(+)</name>
        <dbReference type="ChEBI" id="CHEBI:57540"/>
    </ligand>
</feature>
<evidence type="ECO:0000256" key="6">
    <source>
        <dbReference type="ARBA" id="ARBA00013119"/>
    </source>
</evidence>
<protein>
    <recommendedName>
        <fullName evidence="6">glyceraldehyde-3-phosphate dehydrogenase (phosphorylating)</fullName>
        <ecNumber evidence="6">1.2.1.12</ecNumber>
    </recommendedName>
    <alternativeName>
        <fullName evidence="17">Peptidyl-cysteine S-nitrosylase GAPDH</fullName>
    </alternativeName>
</protein>
<comment type="similarity">
    <text evidence="5 24">Belongs to the glyceraldehyde-3-phosphate dehydrogenase family.</text>
</comment>
<keyword evidence="14" id="KW-0324">Glycolysis</keyword>
<evidence type="ECO:0000256" key="13">
    <source>
        <dbReference type="ARBA" id="ARBA00023027"/>
    </source>
</evidence>
<evidence type="ECO:0000256" key="1">
    <source>
        <dbReference type="ARBA" id="ARBA00004123"/>
    </source>
</evidence>
<dbReference type="GO" id="GO:0051287">
    <property type="term" value="F:NAD binding"/>
    <property type="evidence" value="ECO:0007669"/>
    <property type="project" value="InterPro"/>
</dbReference>
<dbReference type="AlphaFoldDB" id="A0AAW0HQW3"/>
<feature type="site" description="Activates thiol group during catalysis" evidence="23">
    <location>
        <position position="182"/>
    </location>
</feature>
<organism evidence="26 27">
    <name type="scientific">Myodes glareolus</name>
    <name type="common">Bank vole</name>
    <name type="synonym">Clethrionomys glareolus</name>
    <dbReference type="NCBI Taxonomy" id="447135"/>
    <lineage>
        <taxon>Eukaryota</taxon>
        <taxon>Metazoa</taxon>
        <taxon>Chordata</taxon>
        <taxon>Craniata</taxon>
        <taxon>Vertebrata</taxon>
        <taxon>Euteleostomi</taxon>
        <taxon>Mammalia</taxon>
        <taxon>Eutheria</taxon>
        <taxon>Euarchontoglires</taxon>
        <taxon>Glires</taxon>
        <taxon>Rodentia</taxon>
        <taxon>Myomorpha</taxon>
        <taxon>Muroidea</taxon>
        <taxon>Cricetidae</taxon>
        <taxon>Arvicolinae</taxon>
        <taxon>Myodes</taxon>
    </lineage>
</organism>
<evidence type="ECO:0000256" key="22">
    <source>
        <dbReference type="PIRSR" id="PIRSR000149-3"/>
    </source>
</evidence>
<evidence type="ECO:0000256" key="19">
    <source>
        <dbReference type="ARBA" id="ARBA00047698"/>
    </source>
</evidence>
<keyword evidence="15" id="KW-0206">Cytoskeleton</keyword>
<dbReference type="SMART" id="SM00846">
    <property type="entry name" value="Gp_dh_N"/>
    <property type="match status" value="1"/>
</dbReference>
<keyword evidence="10" id="KW-0702">S-nitrosylation</keyword>
<feature type="active site" description="Nucleophile" evidence="21">
    <location>
        <position position="155"/>
    </location>
</feature>
<accession>A0AAW0HQW3</accession>
<comment type="pathway">
    <text evidence="4">Carbohydrate degradation; glycolysis; pyruvate from D-glyceraldehyde 3-phosphate: step 1/5.</text>
</comment>
<keyword evidence="7" id="KW-0963">Cytoplasm</keyword>
<proteinExistence type="inferred from homology"/>
<dbReference type="GO" id="GO:0006094">
    <property type="term" value="P:gluconeogenesis"/>
    <property type="evidence" value="ECO:0007669"/>
    <property type="project" value="UniProtKB-ARBA"/>
</dbReference>
<evidence type="ECO:0000256" key="8">
    <source>
        <dbReference type="ARBA" id="ARBA00022679"/>
    </source>
</evidence>
<keyword evidence="12" id="KW-0560">Oxidoreductase</keyword>
<dbReference type="CDD" id="cd18126">
    <property type="entry name" value="GAPDH_I_C"/>
    <property type="match status" value="1"/>
</dbReference>
<comment type="subunit">
    <text evidence="18">Homotetramer. Interacts with TPPP; the interaction is direct. Interacts (when S-nitrosylated) with SIAH1; leading to nuclear translocation. Interacts with RILPL1/GOSPEL, leading to prevent the interaction between GAPDH and SIAH1 and prevent nuclear translocation. Interacts with CHP1; the interaction increases the binding of CHP1 with microtubules. Associates with microtubules. Interacts with EIF1AD, USP25, PRKCI and WARS1. Interacts with phosphorylated RPL13A; inhibited by oxidatively-modified low-densitity lipoprotein (LDL(ox)). Component of the GAIT complex. Interacts with FKBP6; leading to inhibit GAPDH catalytic activity. Interacts with TRAF2, promoting TRAF2 ubiquitination. Interacts with TRAF3, promoting TRAF3 ubiquitination.</text>
</comment>
<evidence type="ECO:0000256" key="20">
    <source>
        <dbReference type="ARBA" id="ARBA00048005"/>
    </source>
</evidence>
<evidence type="ECO:0000313" key="27">
    <source>
        <dbReference type="Proteomes" id="UP001488838"/>
    </source>
</evidence>
<evidence type="ECO:0000256" key="23">
    <source>
        <dbReference type="PIRSR" id="PIRSR000149-4"/>
    </source>
</evidence>
<dbReference type="InterPro" id="IPR020829">
    <property type="entry name" value="GlycerAld_3-P_DH_cat"/>
</dbReference>
<keyword evidence="27" id="KW-1185">Reference proteome</keyword>
<evidence type="ECO:0000259" key="25">
    <source>
        <dbReference type="SMART" id="SM00846"/>
    </source>
</evidence>